<feature type="domain" description="Alpha-2-macroglobulin receptor-associated protein" evidence="2">
    <location>
        <begin position="8"/>
        <end position="128"/>
    </location>
</feature>
<dbReference type="SUPFAM" id="SSF47045">
    <property type="entry name" value="RAP domain-like"/>
    <property type="match status" value="3"/>
</dbReference>
<evidence type="ECO:0000256" key="1">
    <source>
        <dbReference type="SAM" id="SignalP"/>
    </source>
</evidence>
<dbReference type="GO" id="GO:0050750">
    <property type="term" value="F:low-density lipoprotein particle receptor binding"/>
    <property type="evidence" value="ECO:0007669"/>
    <property type="project" value="InterPro"/>
</dbReference>
<keyword evidence="1" id="KW-0732">Signal</keyword>
<dbReference type="InParanoid" id="A0A067QFI3"/>
<dbReference type="STRING" id="136037.A0A067QFI3"/>
<dbReference type="GO" id="GO:0005783">
    <property type="term" value="C:endoplasmic reticulum"/>
    <property type="evidence" value="ECO:0007669"/>
    <property type="project" value="InterPro"/>
</dbReference>
<dbReference type="InterPro" id="IPR010483">
    <property type="entry name" value="Alpha_2_MRAP_C"/>
</dbReference>
<dbReference type="CDD" id="cd14806">
    <property type="entry name" value="RAP_D1"/>
    <property type="match status" value="1"/>
</dbReference>
<dbReference type="InterPro" id="IPR009066">
    <property type="entry name" value="MG_RAP_rcpt_1"/>
</dbReference>
<evidence type="ECO:0000313" key="4">
    <source>
        <dbReference type="EMBL" id="KDR06503.1"/>
    </source>
</evidence>
<dbReference type="OrthoDB" id="5817428at2759"/>
<dbReference type="eggNOG" id="KOG3956">
    <property type="taxonomic scope" value="Eukaryota"/>
</dbReference>
<dbReference type="GO" id="GO:0048019">
    <property type="term" value="F:receptor antagonist activity"/>
    <property type="evidence" value="ECO:0007669"/>
    <property type="project" value="InterPro"/>
</dbReference>
<dbReference type="Proteomes" id="UP000027135">
    <property type="component" value="Unassembled WGS sequence"/>
</dbReference>
<accession>A0A067QFI3</accession>
<dbReference type="GO" id="GO:0008201">
    <property type="term" value="F:heparin binding"/>
    <property type="evidence" value="ECO:0007669"/>
    <property type="project" value="InterPro"/>
</dbReference>
<evidence type="ECO:0000313" key="5">
    <source>
        <dbReference type="Proteomes" id="UP000027135"/>
    </source>
</evidence>
<feature type="domain" description="Alpha-2-macroglobulin RAP C-terminal" evidence="3">
    <location>
        <begin position="149"/>
        <end position="361"/>
    </location>
</feature>
<dbReference type="OMA" id="QEFEHHQ"/>
<dbReference type="InterPro" id="IPR038003">
    <property type="entry name" value="A2-macroglobuin_RAP"/>
</dbReference>
<dbReference type="PANTHER" id="PTHR16560:SF2">
    <property type="entry name" value="ALPHA-2-MACROGLOBULIN RECEPTOR-ASSOCIATED PROTEIN"/>
    <property type="match status" value="1"/>
</dbReference>
<dbReference type="InterPro" id="IPR037999">
    <property type="entry name" value="RAP_D3"/>
</dbReference>
<protein>
    <submittedName>
        <fullName evidence="4">Alpha-2-macroglobulin receptor-associated protein</fullName>
    </submittedName>
</protein>
<evidence type="ECO:0000259" key="3">
    <source>
        <dbReference type="Pfam" id="PF06401"/>
    </source>
</evidence>
<proteinExistence type="predicted"/>
<evidence type="ECO:0000259" key="2">
    <source>
        <dbReference type="Pfam" id="PF06400"/>
    </source>
</evidence>
<dbReference type="EMBL" id="KK853582">
    <property type="protein sequence ID" value="KDR06503.1"/>
    <property type="molecule type" value="Genomic_DNA"/>
</dbReference>
<dbReference type="AlphaFoldDB" id="A0A067QFI3"/>
<dbReference type="FunCoup" id="A0A067QFI3">
    <property type="interactions" value="554"/>
</dbReference>
<dbReference type="Gene3D" id="1.20.81.10">
    <property type="entry name" value="RAP domain"/>
    <property type="match status" value="3"/>
</dbReference>
<organism evidence="4 5">
    <name type="scientific">Zootermopsis nevadensis</name>
    <name type="common">Dampwood termite</name>
    <dbReference type="NCBI Taxonomy" id="136037"/>
    <lineage>
        <taxon>Eukaryota</taxon>
        <taxon>Metazoa</taxon>
        <taxon>Ecdysozoa</taxon>
        <taxon>Arthropoda</taxon>
        <taxon>Hexapoda</taxon>
        <taxon>Insecta</taxon>
        <taxon>Pterygota</taxon>
        <taxon>Neoptera</taxon>
        <taxon>Polyneoptera</taxon>
        <taxon>Dictyoptera</taxon>
        <taxon>Blattodea</taxon>
        <taxon>Blattoidea</taxon>
        <taxon>Termitoidae</taxon>
        <taxon>Termopsidae</taxon>
        <taxon>Zootermopsis</taxon>
    </lineage>
</organism>
<dbReference type="Pfam" id="PF06400">
    <property type="entry name" value="Alpha-2-MRAP_N"/>
    <property type="match status" value="1"/>
</dbReference>
<keyword evidence="5" id="KW-1185">Reference proteome</keyword>
<reference evidence="4 5" key="1">
    <citation type="journal article" date="2014" name="Nat. Commun.">
        <title>Molecular traces of alternative social organization in a termite genome.</title>
        <authorList>
            <person name="Terrapon N."/>
            <person name="Li C."/>
            <person name="Robertson H.M."/>
            <person name="Ji L."/>
            <person name="Meng X."/>
            <person name="Booth W."/>
            <person name="Chen Z."/>
            <person name="Childers C.P."/>
            <person name="Glastad K.M."/>
            <person name="Gokhale K."/>
            <person name="Gowin J."/>
            <person name="Gronenberg W."/>
            <person name="Hermansen R.A."/>
            <person name="Hu H."/>
            <person name="Hunt B.G."/>
            <person name="Huylmans A.K."/>
            <person name="Khalil S.M."/>
            <person name="Mitchell R.D."/>
            <person name="Munoz-Torres M.C."/>
            <person name="Mustard J.A."/>
            <person name="Pan H."/>
            <person name="Reese J.T."/>
            <person name="Scharf M.E."/>
            <person name="Sun F."/>
            <person name="Vogel H."/>
            <person name="Xiao J."/>
            <person name="Yang W."/>
            <person name="Yang Z."/>
            <person name="Yang Z."/>
            <person name="Zhou J."/>
            <person name="Zhu J."/>
            <person name="Brent C.S."/>
            <person name="Elsik C.G."/>
            <person name="Goodisman M.A."/>
            <person name="Liberles D.A."/>
            <person name="Roe R.M."/>
            <person name="Vargo E.L."/>
            <person name="Vilcinskas A."/>
            <person name="Wang J."/>
            <person name="Bornberg-Bauer E."/>
            <person name="Korb J."/>
            <person name="Zhang G."/>
            <person name="Liebig J."/>
        </authorList>
    </citation>
    <scope>NUCLEOTIDE SEQUENCE [LARGE SCALE GENOMIC DNA]</scope>
    <source>
        <tissue evidence="4">Whole organism</tissue>
    </source>
</reference>
<dbReference type="CDD" id="cd14808">
    <property type="entry name" value="RAP_D3"/>
    <property type="match status" value="1"/>
</dbReference>
<dbReference type="Pfam" id="PF06401">
    <property type="entry name" value="Alpha-2-MRAP_C"/>
    <property type="match status" value="1"/>
</dbReference>
<keyword evidence="4" id="KW-0675">Receptor</keyword>
<dbReference type="GO" id="GO:0048259">
    <property type="term" value="P:regulation of receptor-mediated endocytosis"/>
    <property type="evidence" value="ECO:0007669"/>
    <property type="project" value="TreeGrafter"/>
</dbReference>
<name>A0A067QFI3_ZOONE</name>
<sequence>MYGVTGILIFMVFLIGLGEGLNKYSAEANVKPDITKEPPSNFRNLEKPFRMSKLNILWSKAQLRLTEPKLKSLFSELKIQDKEEVTWKRLKAEGLDKEGLKEADIRKKLSGIMNTYGLLEHFEDVNDAKKYKQHKDFNDASDEHINKSLFKDKKLNKLWDKAERSGFTAEELLALKEEFIHHQDKIDQYYSLLKDVEEGPKDTHENSLDNTLDQFNVLEEQEKTEQDYHHKANLLRDKHQDIRDGYDRLHRLSAKGPKSKEFIEPKVQGLWKLATESNFSPSELESLRVELMHYENRLLKLRHLQAEAALGSDRRVNKEKLAGEKSEGVLLMEETIKKQARKVEKLHLNLETRIMQKHIEL</sequence>
<gene>
    <name evidence="4" type="ORF">L798_04181</name>
</gene>
<feature type="chain" id="PRO_5001643989" evidence="1">
    <location>
        <begin position="21"/>
        <end position="361"/>
    </location>
</feature>
<dbReference type="InterPro" id="IPR036744">
    <property type="entry name" value="RAP_sf"/>
</dbReference>
<dbReference type="PANTHER" id="PTHR16560">
    <property type="entry name" value="ALPHA-2-MACROGLOBULIN RECEPTOR-ASSOCIATED PROTEIN"/>
    <property type="match status" value="1"/>
</dbReference>
<feature type="signal peptide" evidence="1">
    <location>
        <begin position="1"/>
        <end position="20"/>
    </location>
</feature>